<dbReference type="InterPro" id="IPR051468">
    <property type="entry name" value="Fungal_SecMetab_SDRs"/>
</dbReference>
<dbReference type="STRING" id="1280941.HY2_13525"/>
<sequence>MSAVVFGASGGIGQALVQRLLESSWYGSVFAVSRSGRVPEGAVSIQADALDEAALEAAAKEISAKTDRIRLCVVTVGLLHEGAGLTPEKSYRHQSRDAFERVFAANTIAPALITKHMLGRMPPSGRWVFAALSARVGSIENNDLGGWHAYRASKAALNMLIRNYSIECQRRNADSICVGLHPGTVDTGLSMPFQTNVPDSQLFSPEQSATYLLEVIDNLTAADSGKVLDWAGKVVPA</sequence>
<accession>A0A062U362</accession>
<proteinExistence type="predicted"/>
<dbReference type="InterPro" id="IPR002347">
    <property type="entry name" value="SDR_fam"/>
</dbReference>
<protein>
    <submittedName>
        <fullName evidence="1">Uncharacterized protein</fullName>
    </submittedName>
</protein>
<evidence type="ECO:0000313" key="2">
    <source>
        <dbReference type="Proteomes" id="UP000249123"/>
    </source>
</evidence>
<dbReference type="OrthoDB" id="9785826at2"/>
<dbReference type="PANTHER" id="PTHR43544">
    <property type="entry name" value="SHORT-CHAIN DEHYDROGENASE/REDUCTASE"/>
    <property type="match status" value="1"/>
</dbReference>
<dbReference type="Gene3D" id="3.40.50.720">
    <property type="entry name" value="NAD(P)-binding Rossmann-like Domain"/>
    <property type="match status" value="1"/>
</dbReference>
<dbReference type="Pfam" id="PF00106">
    <property type="entry name" value="adh_short"/>
    <property type="match status" value="1"/>
</dbReference>
<name>A0A062U362_9PROT</name>
<dbReference type="PANTHER" id="PTHR43544:SF12">
    <property type="entry name" value="NAD(P)-BINDING ROSSMANN-FOLD SUPERFAMILY PROTEIN"/>
    <property type="match status" value="1"/>
</dbReference>
<gene>
    <name evidence="1" type="ORF">HY3_13780</name>
</gene>
<dbReference type="EMBL" id="AWFB01000025">
    <property type="protein sequence ID" value="RAN33025.1"/>
    <property type="molecule type" value="Genomic_DNA"/>
</dbReference>
<evidence type="ECO:0000313" key="1">
    <source>
        <dbReference type="EMBL" id="RAN33025.1"/>
    </source>
</evidence>
<comment type="caution">
    <text evidence="1">The sequence shown here is derived from an EMBL/GenBank/DDBJ whole genome shotgun (WGS) entry which is preliminary data.</text>
</comment>
<dbReference type="PRINTS" id="PR00081">
    <property type="entry name" value="GDHRDH"/>
</dbReference>
<dbReference type="GO" id="GO:0016491">
    <property type="term" value="F:oxidoreductase activity"/>
    <property type="evidence" value="ECO:0007669"/>
    <property type="project" value="TreeGrafter"/>
</dbReference>
<dbReference type="SUPFAM" id="SSF51735">
    <property type="entry name" value="NAD(P)-binding Rossmann-fold domains"/>
    <property type="match status" value="1"/>
</dbReference>
<dbReference type="GO" id="GO:0005737">
    <property type="term" value="C:cytoplasm"/>
    <property type="evidence" value="ECO:0007669"/>
    <property type="project" value="TreeGrafter"/>
</dbReference>
<dbReference type="Proteomes" id="UP000249123">
    <property type="component" value="Unassembled WGS sequence"/>
</dbReference>
<dbReference type="eggNOG" id="COG1028">
    <property type="taxonomic scope" value="Bacteria"/>
</dbReference>
<reference evidence="1 2" key="1">
    <citation type="submission" date="2013-04" db="EMBL/GenBank/DDBJ databases">
        <title>Hyphomonas sp. T24B3 Genome Sequencing.</title>
        <authorList>
            <person name="Lai Q."/>
            <person name="Shao Z."/>
        </authorList>
    </citation>
    <scope>NUCLEOTIDE SEQUENCE [LARGE SCALE GENOMIC DNA]</scope>
    <source>
        <strain evidence="1 2">T24B3</strain>
    </source>
</reference>
<dbReference type="AlphaFoldDB" id="A0A062U362"/>
<dbReference type="RefSeq" id="WP_034827003.1">
    <property type="nucleotide sequence ID" value="NZ_AWFA01000024.1"/>
</dbReference>
<dbReference type="InterPro" id="IPR036291">
    <property type="entry name" value="NAD(P)-bd_dom_sf"/>
</dbReference>
<organism evidence="1 2">
    <name type="scientific">Hyphomonas pacifica</name>
    <dbReference type="NCBI Taxonomy" id="1280941"/>
    <lineage>
        <taxon>Bacteria</taxon>
        <taxon>Pseudomonadati</taxon>
        <taxon>Pseudomonadota</taxon>
        <taxon>Alphaproteobacteria</taxon>
        <taxon>Hyphomonadales</taxon>
        <taxon>Hyphomonadaceae</taxon>
        <taxon>Hyphomonas</taxon>
    </lineage>
</organism>
<keyword evidence="2" id="KW-1185">Reference proteome</keyword>